<comment type="caution">
    <text evidence="1">The sequence shown here is derived from an EMBL/GenBank/DDBJ whole genome shotgun (WGS) entry which is preliminary data.</text>
</comment>
<keyword evidence="2" id="KW-1185">Reference proteome</keyword>
<dbReference type="EMBL" id="JAWPEI010000003">
    <property type="protein sequence ID" value="KAK4731561.1"/>
    <property type="molecule type" value="Genomic_DNA"/>
</dbReference>
<proteinExistence type="predicted"/>
<evidence type="ECO:0000313" key="1">
    <source>
        <dbReference type="EMBL" id="KAK4731561.1"/>
    </source>
</evidence>
<dbReference type="AlphaFoldDB" id="A0AAV9M0R1"/>
<sequence length="76" mass="8555">MADAPGKYSPNMVQEFYASYLAIMNNTMPPRAKVLDQPPLLSTLGRDIPVDICEAIIFHFIYGPSHKQPINTNEFD</sequence>
<gene>
    <name evidence="1" type="ORF">R3W88_024549</name>
</gene>
<dbReference type="Proteomes" id="UP001311915">
    <property type="component" value="Unassembled WGS sequence"/>
</dbReference>
<organism evidence="1 2">
    <name type="scientific">Solanum pinnatisectum</name>
    <name type="common">tansyleaf nightshade</name>
    <dbReference type="NCBI Taxonomy" id="50273"/>
    <lineage>
        <taxon>Eukaryota</taxon>
        <taxon>Viridiplantae</taxon>
        <taxon>Streptophyta</taxon>
        <taxon>Embryophyta</taxon>
        <taxon>Tracheophyta</taxon>
        <taxon>Spermatophyta</taxon>
        <taxon>Magnoliopsida</taxon>
        <taxon>eudicotyledons</taxon>
        <taxon>Gunneridae</taxon>
        <taxon>Pentapetalae</taxon>
        <taxon>asterids</taxon>
        <taxon>lamiids</taxon>
        <taxon>Solanales</taxon>
        <taxon>Solanaceae</taxon>
        <taxon>Solanoideae</taxon>
        <taxon>Solaneae</taxon>
        <taxon>Solanum</taxon>
    </lineage>
</organism>
<name>A0AAV9M0R1_9SOLN</name>
<reference evidence="1 2" key="1">
    <citation type="submission" date="2023-10" db="EMBL/GenBank/DDBJ databases">
        <title>Genome-Wide Identification Analysis in wild type Solanum Pinnatisectum Reveals Some Genes Defensing Phytophthora Infestans.</title>
        <authorList>
            <person name="Sun C."/>
        </authorList>
    </citation>
    <scope>NUCLEOTIDE SEQUENCE [LARGE SCALE GENOMIC DNA]</scope>
    <source>
        <strain evidence="1">LQN</strain>
        <tissue evidence="1">Leaf</tissue>
    </source>
</reference>
<accession>A0AAV9M0R1</accession>
<evidence type="ECO:0000313" key="2">
    <source>
        <dbReference type="Proteomes" id="UP001311915"/>
    </source>
</evidence>
<protein>
    <submittedName>
        <fullName evidence="1">Uncharacterized protein</fullName>
    </submittedName>
</protein>